<accession>A0AA43XKB0</accession>
<dbReference type="EMBL" id="SUMG01000004">
    <property type="protein sequence ID" value="NBG87789.1"/>
    <property type="molecule type" value="Genomic_DNA"/>
</dbReference>
<dbReference type="AlphaFoldDB" id="A0AA43XKB0"/>
<reference evidence="1 2" key="1">
    <citation type="submission" date="2019-04" db="EMBL/GenBank/DDBJ databases">
        <title>Isachenkonia alkalipeptolytica gen. nov. sp. nov. a new anaerobic, alkiliphilic organothrophic bacterium capable to reduce synthesized ferrihydrite isolated from a soda lake.</title>
        <authorList>
            <person name="Toshchakov S.V."/>
            <person name="Zavarzina D.G."/>
            <person name="Zhilina T.N."/>
            <person name="Kostrikina N.A."/>
            <person name="Kublanov I.V."/>
        </authorList>
    </citation>
    <scope>NUCLEOTIDE SEQUENCE [LARGE SCALE GENOMIC DNA]</scope>
    <source>
        <strain evidence="1 2">Z-1701</strain>
    </source>
</reference>
<proteinExistence type="predicted"/>
<dbReference type="Proteomes" id="UP000449710">
    <property type="component" value="Unassembled WGS sequence"/>
</dbReference>
<gene>
    <name evidence="1" type="ORF">ISALK_04680</name>
</gene>
<keyword evidence="2" id="KW-1185">Reference proteome</keyword>
<evidence type="ECO:0000313" key="1">
    <source>
        <dbReference type="EMBL" id="NBG87789.1"/>
    </source>
</evidence>
<comment type="caution">
    <text evidence="1">The sequence shown here is derived from an EMBL/GenBank/DDBJ whole genome shotgun (WGS) entry which is preliminary data.</text>
</comment>
<dbReference type="RefSeq" id="WP_160719617.1">
    <property type="nucleotide sequence ID" value="NZ_SUMG01000004.1"/>
</dbReference>
<evidence type="ECO:0000313" key="2">
    <source>
        <dbReference type="Proteomes" id="UP000449710"/>
    </source>
</evidence>
<organism evidence="1 2">
    <name type="scientific">Isachenkonia alkalipeptolytica</name>
    <dbReference type="NCBI Taxonomy" id="2565777"/>
    <lineage>
        <taxon>Bacteria</taxon>
        <taxon>Bacillati</taxon>
        <taxon>Bacillota</taxon>
        <taxon>Clostridia</taxon>
        <taxon>Eubacteriales</taxon>
        <taxon>Clostridiaceae</taxon>
        <taxon>Isachenkonia</taxon>
    </lineage>
</organism>
<protein>
    <submittedName>
        <fullName evidence="1">Uncharacterized protein</fullName>
    </submittedName>
</protein>
<name>A0AA43XKB0_9CLOT</name>
<sequence length="267" mass="30359">MEHFNQSKKEIEQILTSLPKETVIGEFSGRDSVAAILKALESPKINHILPIMSFAGTEYGNLEGLRENEERLRRRVNELYGEKKTLHPTVIFSSPKLWSVLNGRPVKSLIERYGFYTPCIGCHMYFHLLRVPMARRLGGRIISGERVSHEGKIKLNQLDASLGAYHKVLKNLGVELLFPIRDIVEGAAIEELLGWQWEEGKEHPACMYSGNYRQMDGVTDYSLEGLLTFLEEFLVPVSIALGKILIEDPDASLEKLQQPLQDWEVKL</sequence>